<dbReference type="GO" id="GO:0001510">
    <property type="term" value="P:RNA methylation"/>
    <property type="evidence" value="ECO:0007669"/>
    <property type="project" value="InterPro"/>
</dbReference>
<feature type="domain" description="SAM-dependent MTase RsmB/NOP-type" evidence="8">
    <location>
        <begin position="171"/>
        <end position="496"/>
    </location>
</feature>
<dbReference type="SUPFAM" id="SSF53335">
    <property type="entry name" value="S-adenosyl-L-methionine-dependent methyltransferases"/>
    <property type="match status" value="1"/>
</dbReference>
<proteinExistence type="inferred from homology"/>
<dbReference type="InterPro" id="IPR036974">
    <property type="entry name" value="PUA_sf"/>
</dbReference>
<evidence type="ECO:0000256" key="1">
    <source>
        <dbReference type="ARBA" id="ARBA00007494"/>
    </source>
</evidence>
<reference evidence="9 10" key="1">
    <citation type="journal article" date="2019" name="Sci. Rep.">
        <title>Nanopore sequencing improves the draft genome of the human pathogenic amoeba Naegleria fowleri.</title>
        <authorList>
            <person name="Liechti N."/>
            <person name="Schurch N."/>
            <person name="Bruggmann R."/>
            <person name="Wittwer M."/>
        </authorList>
    </citation>
    <scope>NUCLEOTIDE SEQUENCE [LARGE SCALE GENOMIC DNA]</scope>
    <source>
        <strain evidence="9 10">ATCC 30894</strain>
    </source>
</reference>
<dbReference type="PROSITE" id="PS01153">
    <property type="entry name" value="NOL1_NOP2_SUN"/>
    <property type="match status" value="1"/>
</dbReference>
<evidence type="ECO:0000256" key="5">
    <source>
        <dbReference type="ARBA" id="ARBA00022884"/>
    </source>
</evidence>
<dbReference type="EMBL" id="VFQX01000012">
    <property type="protein sequence ID" value="KAF0982064.1"/>
    <property type="molecule type" value="Genomic_DNA"/>
</dbReference>
<dbReference type="VEuPathDB" id="AmoebaDB:NF0068310"/>
<dbReference type="SUPFAM" id="SSF88697">
    <property type="entry name" value="PUA domain-like"/>
    <property type="match status" value="1"/>
</dbReference>
<evidence type="ECO:0000313" key="10">
    <source>
        <dbReference type="Proteomes" id="UP000444721"/>
    </source>
</evidence>
<feature type="binding site" evidence="6">
    <location>
        <position position="373"/>
    </location>
    <ligand>
        <name>S-adenosyl-L-methionine</name>
        <dbReference type="ChEBI" id="CHEBI:59789"/>
    </ligand>
</feature>
<evidence type="ECO:0000313" key="9">
    <source>
        <dbReference type="EMBL" id="KAF0982064.1"/>
    </source>
</evidence>
<evidence type="ECO:0000256" key="4">
    <source>
        <dbReference type="ARBA" id="ARBA00022691"/>
    </source>
</evidence>
<dbReference type="InterPro" id="IPR018314">
    <property type="entry name" value="RsmB/NOL1/NOP2-like_CS"/>
</dbReference>
<dbReference type="OMA" id="YQGAMLY"/>
<dbReference type="AlphaFoldDB" id="A0A6A5C6F2"/>
<gene>
    <name evidence="9" type="ORF">FDP41_011925</name>
</gene>
<keyword evidence="4 6" id="KW-0949">S-adenosyl-L-methionine</keyword>
<evidence type="ECO:0000256" key="2">
    <source>
        <dbReference type="ARBA" id="ARBA00022603"/>
    </source>
</evidence>
<dbReference type="InterPro" id="IPR023267">
    <property type="entry name" value="RCMT"/>
</dbReference>
<dbReference type="InterPro" id="IPR001678">
    <property type="entry name" value="MeTrfase_RsmB-F_NOP2_dom"/>
</dbReference>
<dbReference type="PRINTS" id="PR02008">
    <property type="entry name" value="RCMTFAMILY"/>
</dbReference>
<dbReference type="GeneID" id="68119140"/>
<feature type="binding site" evidence="6">
    <location>
        <begin position="277"/>
        <end position="283"/>
    </location>
    <ligand>
        <name>S-adenosyl-L-methionine</name>
        <dbReference type="ChEBI" id="CHEBI:59789"/>
    </ligand>
</feature>
<protein>
    <recommendedName>
        <fullName evidence="8">SAM-dependent MTase RsmB/NOP-type domain-containing protein</fullName>
    </recommendedName>
</protein>
<dbReference type="VEuPathDB" id="AmoebaDB:FDP41_011925"/>
<dbReference type="PANTHER" id="PTHR22807">
    <property type="entry name" value="NOP2 YEAST -RELATED NOL1/NOP2/FMU SUN DOMAIN-CONTAINING"/>
    <property type="match status" value="1"/>
</dbReference>
<dbReference type="GO" id="GO:0008173">
    <property type="term" value="F:RNA methyltransferase activity"/>
    <property type="evidence" value="ECO:0007669"/>
    <property type="project" value="InterPro"/>
</dbReference>
<keyword evidence="5 6" id="KW-0694">RNA-binding</keyword>
<feature type="active site" description="Nucleophile" evidence="6">
    <location>
        <position position="424"/>
    </location>
</feature>
<dbReference type="CDD" id="cd21150">
    <property type="entry name" value="PUA_NSun6-like"/>
    <property type="match status" value="1"/>
</dbReference>
<evidence type="ECO:0000256" key="3">
    <source>
        <dbReference type="ARBA" id="ARBA00022679"/>
    </source>
</evidence>
<dbReference type="CDD" id="cd02440">
    <property type="entry name" value="AdoMet_MTases"/>
    <property type="match status" value="1"/>
</dbReference>
<dbReference type="Gene3D" id="3.40.50.150">
    <property type="entry name" value="Vaccinia Virus protein VP39"/>
    <property type="match status" value="1"/>
</dbReference>
<feature type="region of interest" description="Disordered" evidence="7">
    <location>
        <begin position="1"/>
        <end position="23"/>
    </location>
</feature>
<accession>A0A6A5C6F2</accession>
<dbReference type="RefSeq" id="XP_044566777.1">
    <property type="nucleotide sequence ID" value="XM_044702388.1"/>
</dbReference>
<dbReference type="GO" id="GO:0003723">
    <property type="term" value="F:RNA binding"/>
    <property type="evidence" value="ECO:0007669"/>
    <property type="project" value="UniProtKB-UniRule"/>
</dbReference>
<evidence type="ECO:0000259" key="8">
    <source>
        <dbReference type="PROSITE" id="PS51686"/>
    </source>
</evidence>
<dbReference type="Gene3D" id="2.30.130.10">
    <property type="entry name" value="PUA domain"/>
    <property type="match status" value="1"/>
</dbReference>
<dbReference type="PROSITE" id="PS50890">
    <property type="entry name" value="PUA"/>
    <property type="match status" value="1"/>
</dbReference>
<comment type="similarity">
    <text evidence="1 6">Belongs to the class I-like SAM-binding methyltransferase superfamily. RsmB/NOP family.</text>
</comment>
<dbReference type="InterPro" id="IPR015947">
    <property type="entry name" value="PUA-like_sf"/>
</dbReference>
<dbReference type="VEuPathDB" id="AmoebaDB:NfTy_022730"/>
<evidence type="ECO:0000256" key="6">
    <source>
        <dbReference type="PROSITE-ProRule" id="PRU01023"/>
    </source>
</evidence>
<dbReference type="PANTHER" id="PTHR22807:SF34">
    <property type="entry name" value="TRNA (CYTOSINE(72)-C(5))-METHYLTRANSFERASE NSUN6"/>
    <property type="match status" value="1"/>
</dbReference>
<dbReference type="InterPro" id="IPR029063">
    <property type="entry name" value="SAM-dependent_MTases_sf"/>
</dbReference>
<dbReference type="OrthoDB" id="427002at2759"/>
<dbReference type="Pfam" id="PF01189">
    <property type="entry name" value="Methyltr_RsmB-F"/>
    <property type="match status" value="1"/>
</dbReference>
<feature type="binding site" evidence="6">
    <location>
        <position position="300"/>
    </location>
    <ligand>
        <name>S-adenosyl-L-methionine</name>
        <dbReference type="ChEBI" id="CHEBI:59789"/>
    </ligand>
</feature>
<dbReference type="PROSITE" id="PS51686">
    <property type="entry name" value="SAM_MT_RSMB_NOP"/>
    <property type="match status" value="1"/>
</dbReference>
<feature type="binding site" evidence="6">
    <location>
        <position position="327"/>
    </location>
    <ligand>
        <name>S-adenosyl-L-methionine</name>
        <dbReference type="ChEBI" id="CHEBI:59789"/>
    </ligand>
</feature>
<dbReference type="Proteomes" id="UP000444721">
    <property type="component" value="Unassembled WGS sequence"/>
</dbReference>
<keyword evidence="2 6" id="KW-0489">Methyltransferase</keyword>
<keyword evidence="3 6" id="KW-0808">Transferase</keyword>
<keyword evidence="10" id="KW-1185">Reference proteome</keyword>
<feature type="compositionally biased region" description="Polar residues" evidence="7">
    <location>
        <begin position="1"/>
        <end position="21"/>
    </location>
</feature>
<name>A0A6A5C6F2_NAEFO</name>
<comment type="caution">
    <text evidence="9">The sequence shown here is derived from an EMBL/GenBank/DDBJ whole genome shotgun (WGS) entry which is preliminary data.</text>
</comment>
<evidence type="ECO:0000256" key="7">
    <source>
        <dbReference type="SAM" id="MobiDB-lite"/>
    </source>
</evidence>
<organism evidence="9 10">
    <name type="scientific">Naegleria fowleri</name>
    <name type="common">Brain eating amoeba</name>
    <dbReference type="NCBI Taxonomy" id="5763"/>
    <lineage>
        <taxon>Eukaryota</taxon>
        <taxon>Discoba</taxon>
        <taxon>Heterolobosea</taxon>
        <taxon>Tetramitia</taxon>
        <taxon>Eutetramitia</taxon>
        <taxon>Vahlkampfiidae</taxon>
        <taxon>Naegleria</taxon>
    </lineage>
</organism>
<dbReference type="InterPro" id="IPR049560">
    <property type="entry name" value="MeTrfase_RsmB-F_NOP2_cat"/>
</dbReference>
<sequence length="498" mass="56642">MTFTTTRSTDSSEPVSSSYTNHDQEDPLHYFKIDLFQPEVQEYLVQVMELKEDGGECLKKALQTPPNISTVRVNMLHFRKNSMDEKKSNDEIMEQVRKKLSEILEHKYEVKRDENVPDCLTIPVKKLYPSFENITEFIVVDRLCGQAVLRGAHVFSPGVLATSKNIRVNSVVGVLCDVQSQTLKGFKFEKSISEMLSSSSNNNFIYIGNGIIKMERANIFQTRKGVALEVTQPLFETCPLNDLSQKYYHEFFAQNICSMVVSHLLEPQRGDKILDMCAAPGGKTTHIANLMQDGELICCDRQKSKVDKLIKLRDQLGFHMMKPMVLDGTKATRRIQDLTSLASNDMDSQDLQKTENASQNFLEEEYFDKVLVDAPCSGLGQRPSLSFNEFSLDSLRKTAEYQRKLLSEAFKVLKPGGVLVYSTCTINPMENEENVMWLLNQYQSKIELVEPNLRAYASEGLPSIIKDPSIRSKVLRFDPIRTPQTIGFFAAKFMKKML</sequence>